<feature type="transmembrane region" description="Helical" evidence="8">
    <location>
        <begin position="100"/>
        <end position="119"/>
    </location>
</feature>
<dbReference type="Pfam" id="PF01925">
    <property type="entry name" value="TauE"/>
    <property type="match status" value="1"/>
</dbReference>
<keyword evidence="10" id="KW-1185">Reference proteome</keyword>
<keyword evidence="7 8" id="KW-0472">Membrane</keyword>
<proteinExistence type="inferred from homology"/>
<feature type="transmembrane region" description="Helical" evidence="8">
    <location>
        <begin position="125"/>
        <end position="155"/>
    </location>
</feature>
<evidence type="ECO:0000256" key="7">
    <source>
        <dbReference type="ARBA" id="ARBA00023136"/>
    </source>
</evidence>
<feature type="transmembrane region" description="Helical" evidence="8">
    <location>
        <begin position="73"/>
        <end position="93"/>
    </location>
</feature>
<comment type="similarity">
    <text evidence="2 8">Belongs to the 4-toluene sulfonate uptake permease (TSUP) (TC 2.A.102) family.</text>
</comment>
<keyword evidence="5 8" id="KW-0812">Transmembrane</keyword>
<dbReference type="RefSeq" id="WP_127692803.1">
    <property type="nucleotide sequence ID" value="NZ_SACQ01000001.1"/>
</dbReference>
<dbReference type="GO" id="GO:0005886">
    <property type="term" value="C:plasma membrane"/>
    <property type="evidence" value="ECO:0007669"/>
    <property type="project" value="UniProtKB-SubCell"/>
</dbReference>
<dbReference type="InterPro" id="IPR052017">
    <property type="entry name" value="TSUP"/>
</dbReference>
<dbReference type="Proteomes" id="UP000282818">
    <property type="component" value="Unassembled WGS sequence"/>
</dbReference>
<comment type="caution">
    <text evidence="9">The sequence shown here is derived from an EMBL/GenBank/DDBJ whole genome shotgun (WGS) entry which is preliminary data.</text>
</comment>
<feature type="transmembrane region" description="Helical" evidence="8">
    <location>
        <begin position="6"/>
        <end position="32"/>
    </location>
</feature>
<gene>
    <name evidence="9" type="ORF">EOE65_02980</name>
</gene>
<organism evidence="9 10">
    <name type="scientific">Neptunomonas marina</name>
    <dbReference type="NCBI Taxonomy" id="1815562"/>
    <lineage>
        <taxon>Bacteria</taxon>
        <taxon>Pseudomonadati</taxon>
        <taxon>Pseudomonadota</taxon>
        <taxon>Gammaproteobacteria</taxon>
        <taxon>Oceanospirillales</taxon>
        <taxon>Oceanospirillaceae</taxon>
        <taxon>Neptunomonas</taxon>
    </lineage>
</organism>
<evidence type="ECO:0000313" key="9">
    <source>
        <dbReference type="EMBL" id="RVU32634.1"/>
    </source>
</evidence>
<evidence type="ECO:0000256" key="4">
    <source>
        <dbReference type="ARBA" id="ARBA00022475"/>
    </source>
</evidence>
<comment type="subcellular location">
    <subcellularLocation>
        <location evidence="1 8">Cell membrane</location>
        <topology evidence="1 8">Multi-pass membrane protein</topology>
    </subcellularLocation>
</comment>
<feature type="transmembrane region" description="Helical" evidence="8">
    <location>
        <begin position="226"/>
        <end position="246"/>
    </location>
</feature>
<evidence type="ECO:0000256" key="1">
    <source>
        <dbReference type="ARBA" id="ARBA00004651"/>
    </source>
</evidence>
<feature type="transmembrane region" description="Helical" evidence="8">
    <location>
        <begin position="167"/>
        <end position="187"/>
    </location>
</feature>
<protein>
    <recommendedName>
        <fullName evidence="8">Probable membrane transporter protein</fullName>
    </recommendedName>
</protein>
<feature type="transmembrane region" description="Helical" evidence="8">
    <location>
        <begin position="193"/>
        <end position="214"/>
    </location>
</feature>
<evidence type="ECO:0000256" key="3">
    <source>
        <dbReference type="ARBA" id="ARBA00022448"/>
    </source>
</evidence>
<evidence type="ECO:0000256" key="2">
    <source>
        <dbReference type="ARBA" id="ARBA00009142"/>
    </source>
</evidence>
<dbReference type="InterPro" id="IPR002781">
    <property type="entry name" value="TM_pro_TauE-like"/>
</dbReference>
<keyword evidence="3" id="KW-0813">Transport</keyword>
<accession>A0A437QDM5</accession>
<dbReference type="PANTHER" id="PTHR30269">
    <property type="entry name" value="TRANSMEMBRANE PROTEIN YFCA"/>
    <property type="match status" value="1"/>
</dbReference>
<name>A0A437QDM5_9GAMM</name>
<reference evidence="9 10" key="1">
    <citation type="submission" date="2019-01" db="EMBL/GenBank/DDBJ databases">
        <authorList>
            <person name="Chen W.-M."/>
        </authorList>
    </citation>
    <scope>NUCLEOTIDE SEQUENCE [LARGE SCALE GENOMIC DNA]</scope>
    <source>
        <strain evidence="9 10">HPM-16</strain>
    </source>
</reference>
<evidence type="ECO:0000313" key="10">
    <source>
        <dbReference type="Proteomes" id="UP000282818"/>
    </source>
</evidence>
<evidence type="ECO:0000256" key="5">
    <source>
        <dbReference type="ARBA" id="ARBA00022692"/>
    </source>
</evidence>
<dbReference type="EMBL" id="SACQ01000001">
    <property type="protein sequence ID" value="RVU32634.1"/>
    <property type="molecule type" value="Genomic_DNA"/>
</dbReference>
<evidence type="ECO:0000256" key="8">
    <source>
        <dbReference type="RuleBase" id="RU363041"/>
    </source>
</evidence>
<keyword evidence="4 8" id="KW-1003">Cell membrane</keyword>
<dbReference type="PANTHER" id="PTHR30269:SF37">
    <property type="entry name" value="MEMBRANE TRANSPORTER PROTEIN"/>
    <property type="match status" value="1"/>
</dbReference>
<sequence length="247" mass="25792">METTQWVALIVIVAFAGVIRGCIGFGFSGLVVAAGTLFLAPSQIVPMVALLEIAASLQMAKGIWAHIAWRPLSFLLLGTAVATPIGITALVLLPAELLRVAISGLILCLSLLLLSGWRYKGATGAFAYGTLGLFSGLCNGAAAVGGLPVAAFLAAANLPIAMMRATLVAFFFATDIIFIGVATHRGLYSSAMLFQSMIMLLPMLAGVIIGARLFKACDETQLKWGVIILLLTLSSVGLVKALSHYLV</sequence>
<evidence type="ECO:0000256" key="6">
    <source>
        <dbReference type="ARBA" id="ARBA00022989"/>
    </source>
</evidence>
<dbReference type="AlphaFoldDB" id="A0A437QDM5"/>
<keyword evidence="6 8" id="KW-1133">Transmembrane helix</keyword>